<dbReference type="AlphaFoldDB" id="A0A7Z2VHU4"/>
<dbReference type="RefSeq" id="WP_169279527.1">
    <property type="nucleotide sequence ID" value="NZ_CP051680.1"/>
</dbReference>
<feature type="chain" id="PRO_5038733074" description="Bacterial Ig-like domain-containing protein" evidence="1">
    <location>
        <begin position="18"/>
        <end position="159"/>
    </location>
</feature>
<sequence>MRLSVLLLLIIIIFQSACDSRTTSSMQLHPIMTITNPSKIKVSDSESTQILFGLDRSKYKRGEEIHSVITNNSSKEIQFGEDFILEKKINKTWMSVQVDNYPFPAIGYSLKPKGSKTSSMLRLDRWIEDGTYRIIKAVSFISELDNSDFYISSNEFEVK</sequence>
<evidence type="ECO:0000259" key="2">
    <source>
        <dbReference type="Pfam" id="PF20251"/>
    </source>
</evidence>
<feature type="signal peptide" evidence="1">
    <location>
        <begin position="1"/>
        <end position="17"/>
    </location>
</feature>
<dbReference type="KEGG" id="cheb:HH215_08635"/>
<keyword evidence="1" id="KW-0732">Signal</keyword>
<dbReference type="Pfam" id="PF20251">
    <property type="entry name" value="Big_14"/>
    <property type="match status" value="1"/>
</dbReference>
<evidence type="ECO:0000313" key="3">
    <source>
        <dbReference type="EMBL" id="QJD83230.1"/>
    </source>
</evidence>
<name>A0A7Z2VHU4_9BACL</name>
<proteinExistence type="predicted"/>
<keyword evidence="4" id="KW-1185">Reference proteome</keyword>
<dbReference type="Proteomes" id="UP000502248">
    <property type="component" value="Chromosome"/>
</dbReference>
<accession>A0A7Z2VHU4</accession>
<feature type="domain" description="Bacterial Ig-like" evidence="2">
    <location>
        <begin position="50"/>
        <end position="143"/>
    </location>
</feature>
<evidence type="ECO:0000256" key="1">
    <source>
        <dbReference type="SAM" id="SignalP"/>
    </source>
</evidence>
<gene>
    <name evidence="3" type="ORF">HH215_08635</name>
</gene>
<reference evidence="3 4" key="1">
    <citation type="submission" date="2020-04" db="EMBL/GenBank/DDBJ databases">
        <title>Genome sequencing of novel species.</title>
        <authorList>
            <person name="Heo J."/>
            <person name="Kim S.-J."/>
            <person name="Kim J.-S."/>
            <person name="Hong S.-B."/>
            <person name="Kwon S.-W."/>
        </authorList>
    </citation>
    <scope>NUCLEOTIDE SEQUENCE [LARGE SCALE GENOMIC DNA]</scope>
    <source>
        <strain evidence="3 4">MFER-1</strain>
    </source>
</reference>
<organism evidence="3 4">
    <name type="scientific">Cohnella herbarum</name>
    <dbReference type="NCBI Taxonomy" id="2728023"/>
    <lineage>
        <taxon>Bacteria</taxon>
        <taxon>Bacillati</taxon>
        <taxon>Bacillota</taxon>
        <taxon>Bacilli</taxon>
        <taxon>Bacillales</taxon>
        <taxon>Paenibacillaceae</taxon>
        <taxon>Cohnella</taxon>
    </lineage>
</organism>
<dbReference type="InterPro" id="IPR046878">
    <property type="entry name" value="Big_14"/>
</dbReference>
<dbReference type="EMBL" id="CP051680">
    <property type="protein sequence ID" value="QJD83230.1"/>
    <property type="molecule type" value="Genomic_DNA"/>
</dbReference>
<evidence type="ECO:0000313" key="4">
    <source>
        <dbReference type="Proteomes" id="UP000502248"/>
    </source>
</evidence>
<protein>
    <recommendedName>
        <fullName evidence="2">Bacterial Ig-like domain-containing protein</fullName>
    </recommendedName>
</protein>